<dbReference type="EMBL" id="SJPT01000017">
    <property type="protein sequence ID" value="TWU11160.1"/>
    <property type="molecule type" value="Genomic_DNA"/>
</dbReference>
<sequence>MVDRAGLALVDRVVNDTDQATDYLVGDDTLIHKTGLKVDGAGMRRDACQSSSGFT</sequence>
<comment type="caution">
    <text evidence="1">The sequence shown here is derived from an EMBL/GenBank/DDBJ whole genome shotgun (WGS) entry which is preliminary data.</text>
</comment>
<dbReference type="RefSeq" id="WP_197169531.1">
    <property type="nucleotide sequence ID" value="NZ_SJPT01000017.1"/>
</dbReference>
<proteinExistence type="predicted"/>
<dbReference type="AlphaFoldDB" id="A0A5C6BGT1"/>
<reference evidence="1 2" key="1">
    <citation type="submission" date="2019-02" db="EMBL/GenBank/DDBJ databases">
        <title>Deep-cultivation of Planctomycetes and their phenomic and genomic characterization uncovers novel biology.</title>
        <authorList>
            <person name="Wiegand S."/>
            <person name="Jogler M."/>
            <person name="Boedeker C."/>
            <person name="Pinto D."/>
            <person name="Vollmers J."/>
            <person name="Rivas-Marin E."/>
            <person name="Kohn T."/>
            <person name="Peeters S.H."/>
            <person name="Heuer A."/>
            <person name="Rast P."/>
            <person name="Oberbeckmann S."/>
            <person name="Bunk B."/>
            <person name="Jeske O."/>
            <person name="Meyerdierks A."/>
            <person name="Storesund J.E."/>
            <person name="Kallscheuer N."/>
            <person name="Luecker S."/>
            <person name="Lage O.M."/>
            <person name="Pohl T."/>
            <person name="Merkel B.J."/>
            <person name="Hornburger P."/>
            <person name="Mueller R.-W."/>
            <person name="Bruemmer F."/>
            <person name="Labrenz M."/>
            <person name="Spormann A.M."/>
            <person name="Op Den Camp H."/>
            <person name="Overmann J."/>
            <person name="Amann R."/>
            <person name="Jetten M.S.M."/>
            <person name="Mascher T."/>
            <person name="Medema M.H."/>
            <person name="Devos D.P."/>
            <person name="Kaster A.-K."/>
            <person name="Ovreas L."/>
            <person name="Rohde M."/>
            <person name="Galperin M.Y."/>
            <person name="Jogler C."/>
        </authorList>
    </citation>
    <scope>NUCLEOTIDE SEQUENCE [LARGE SCALE GENOMIC DNA]</scope>
    <source>
        <strain evidence="1 2">Pla52o</strain>
    </source>
</reference>
<gene>
    <name evidence="1" type="ORF">Pla52o_55980</name>
</gene>
<dbReference type="Proteomes" id="UP000316304">
    <property type="component" value="Unassembled WGS sequence"/>
</dbReference>
<accession>A0A5C6BGT1</accession>
<organism evidence="1 2">
    <name type="scientific">Novipirellula galeiformis</name>
    <dbReference type="NCBI Taxonomy" id="2528004"/>
    <lineage>
        <taxon>Bacteria</taxon>
        <taxon>Pseudomonadati</taxon>
        <taxon>Planctomycetota</taxon>
        <taxon>Planctomycetia</taxon>
        <taxon>Pirellulales</taxon>
        <taxon>Pirellulaceae</taxon>
        <taxon>Novipirellula</taxon>
    </lineage>
</organism>
<keyword evidence="2" id="KW-1185">Reference proteome</keyword>
<evidence type="ECO:0000313" key="2">
    <source>
        <dbReference type="Proteomes" id="UP000316304"/>
    </source>
</evidence>
<protein>
    <submittedName>
        <fullName evidence="1">Uncharacterized protein</fullName>
    </submittedName>
</protein>
<evidence type="ECO:0000313" key="1">
    <source>
        <dbReference type="EMBL" id="TWU11160.1"/>
    </source>
</evidence>
<name>A0A5C6BGT1_9BACT</name>